<feature type="domain" description="Radical SAM core" evidence="6">
    <location>
        <begin position="113"/>
        <end position="357"/>
    </location>
</feature>
<proteinExistence type="predicted"/>
<name>A0A1Y5F2S3_9BACT</name>
<evidence type="ECO:0000256" key="1">
    <source>
        <dbReference type="ARBA" id="ARBA00001966"/>
    </source>
</evidence>
<comment type="caution">
    <text evidence="7">The sequence shown here is derived from an EMBL/GenBank/DDBJ whole genome shotgun (WGS) entry which is preliminary data.</text>
</comment>
<accession>A0A1Y5F2S3</accession>
<evidence type="ECO:0000259" key="6">
    <source>
        <dbReference type="PROSITE" id="PS51918"/>
    </source>
</evidence>
<protein>
    <recommendedName>
        <fullName evidence="6">Radical SAM core domain-containing protein</fullName>
    </recommendedName>
</protein>
<dbReference type="InterPro" id="IPR007197">
    <property type="entry name" value="rSAM"/>
</dbReference>
<dbReference type="SUPFAM" id="SSF102114">
    <property type="entry name" value="Radical SAM enzymes"/>
    <property type="match status" value="1"/>
</dbReference>
<dbReference type="SFLD" id="SFLDG01067">
    <property type="entry name" value="SPASM/twitch_domain_containing"/>
    <property type="match status" value="1"/>
</dbReference>
<dbReference type="InterPro" id="IPR058240">
    <property type="entry name" value="rSAM_sf"/>
</dbReference>
<keyword evidence="4" id="KW-0408">Iron</keyword>
<keyword evidence="5" id="KW-0411">Iron-sulfur</keyword>
<dbReference type="CDD" id="cd01335">
    <property type="entry name" value="Radical_SAM"/>
    <property type="match status" value="1"/>
</dbReference>
<dbReference type="InterPro" id="IPR023885">
    <property type="entry name" value="4Fe4S-binding_SPASM_dom"/>
</dbReference>
<dbReference type="Gene3D" id="3.20.20.70">
    <property type="entry name" value="Aldolase class I"/>
    <property type="match status" value="2"/>
</dbReference>
<reference evidence="8" key="1">
    <citation type="journal article" date="2017" name="Proc. Natl. Acad. Sci. U.S.A.">
        <title>Simulation of Deepwater Horizon oil plume reveals substrate specialization within a complex community of hydrocarbon-degraders.</title>
        <authorList>
            <person name="Hu P."/>
            <person name="Dubinsky E.A."/>
            <person name="Probst A.J."/>
            <person name="Wang J."/>
            <person name="Sieber C.M.K."/>
            <person name="Tom L.M."/>
            <person name="Gardinali P."/>
            <person name="Banfield J.F."/>
            <person name="Atlas R.M."/>
            <person name="Andersen G.L."/>
        </authorList>
    </citation>
    <scope>NUCLEOTIDE SEQUENCE [LARGE SCALE GENOMIC DNA]</scope>
</reference>
<sequence>MKKENKLCSLLWNHLYLNNEGYALPCCAAYEHIEEMLKQSKSITEVSSIEELLKLDLFKDIRQTMLDGKEHTFCSSCYDKEEKGIQSYRQESNELFHETYEKIVTGELNLDSAVSYEYVDLRLGNQCNLACRMCPPNSSSNLIKDYQALESQNFSLDFTKNTSWHKDPNFWQELLSRSHEIKKIYLAGGEPLLINETWDFLGELIKRDHAKNITIYYSTNLTTLPEKAAKFWPSFKTVQLSLSIDGFGDVHEYIRHPIAWKKIEANLHKLDKDFLDLNIESAVVYSTIQAYNFDAIPELVQYLNQFTNIDSYPVISLLTAPNQLSIEALPLDIRKRAIAPLKALLFQAKTSEYKSEKWKSNFIHEVLNLISSLSNENFNKDLFEEFKRYTLHFDKTRSQDIFKRIPELKNYF</sequence>
<keyword evidence="2" id="KW-0949">S-adenosyl-L-methionine</keyword>
<dbReference type="SFLD" id="SFLDS00029">
    <property type="entry name" value="Radical_SAM"/>
    <property type="match status" value="1"/>
</dbReference>
<dbReference type="Proteomes" id="UP000196531">
    <property type="component" value="Unassembled WGS sequence"/>
</dbReference>
<evidence type="ECO:0000256" key="3">
    <source>
        <dbReference type="ARBA" id="ARBA00022723"/>
    </source>
</evidence>
<dbReference type="PANTHER" id="PTHR11228">
    <property type="entry name" value="RADICAL SAM DOMAIN PROTEIN"/>
    <property type="match status" value="1"/>
</dbReference>
<gene>
    <name evidence="7" type="ORF">A9Q84_19225</name>
</gene>
<dbReference type="InterPro" id="IPR050377">
    <property type="entry name" value="Radical_SAM_PqqE_MftC-like"/>
</dbReference>
<evidence type="ECO:0000256" key="2">
    <source>
        <dbReference type="ARBA" id="ARBA00022691"/>
    </source>
</evidence>
<organism evidence="7 8">
    <name type="scientific">Halobacteriovorax marinus</name>
    <dbReference type="NCBI Taxonomy" id="97084"/>
    <lineage>
        <taxon>Bacteria</taxon>
        <taxon>Pseudomonadati</taxon>
        <taxon>Bdellovibrionota</taxon>
        <taxon>Bacteriovoracia</taxon>
        <taxon>Bacteriovoracales</taxon>
        <taxon>Halobacteriovoraceae</taxon>
        <taxon>Halobacteriovorax</taxon>
    </lineage>
</organism>
<dbReference type="GO" id="GO:0046872">
    <property type="term" value="F:metal ion binding"/>
    <property type="evidence" value="ECO:0007669"/>
    <property type="project" value="UniProtKB-KW"/>
</dbReference>
<dbReference type="GO" id="GO:0051536">
    <property type="term" value="F:iron-sulfur cluster binding"/>
    <property type="evidence" value="ECO:0007669"/>
    <property type="project" value="UniProtKB-KW"/>
</dbReference>
<keyword evidence="3" id="KW-0479">Metal-binding</keyword>
<dbReference type="InterPro" id="IPR013785">
    <property type="entry name" value="Aldolase_TIM"/>
</dbReference>
<evidence type="ECO:0000313" key="8">
    <source>
        <dbReference type="Proteomes" id="UP000196531"/>
    </source>
</evidence>
<evidence type="ECO:0000313" key="7">
    <source>
        <dbReference type="EMBL" id="OUR93602.1"/>
    </source>
</evidence>
<dbReference type="GO" id="GO:0003824">
    <property type="term" value="F:catalytic activity"/>
    <property type="evidence" value="ECO:0007669"/>
    <property type="project" value="InterPro"/>
</dbReference>
<dbReference type="Pfam" id="PF13186">
    <property type="entry name" value="SPASM"/>
    <property type="match status" value="1"/>
</dbReference>
<dbReference type="CDD" id="cd21109">
    <property type="entry name" value="SPASM"/>
    <property type="match status" value="1"/>
</dbReference>
<evidence type="ECO:0000256" key="5">
    <source>
        <dbReference type="ARBA" id="ARBA00023014"/>
    </source>
</evidence>
<dbReference type="PROSITE" id="PS51918">
    <property type="entry name" value="RADICAL_SAM"/>
    <property type="match status" value="1"/>
</dbReference>
<evidence type="ECO:0000256" key="4">
    <source>
        <dbReference type="ARBA" id="ARBA00023004"/>
    </source>
</evidence>
<dbReference type="EMBL" id="MAAO01000015">
    <property type="protein sequence ID" value="OUR93602.1"/>
    <property type="molecule type" value="Genomic_DNA"/>
</dbReference>
<dbReference type="Pfam" id="PF04055">
    <property type="entry name" value="Radical_SAM"/>
    <property type="match status" value="1"/>
</dbReference>
<comment type="cofactor">
    <cofactor evidence="1">
        <name>[4Fe-4S] cluster</name>
        <dbReference type="ChEBI" id="CHEBI:49883"/>
    </cofactor>
</comment>
<dbReference type="AlphaFoldDB" id="A0A1Y5F2S3"/>
<dbReference type="PANTHER" id="PTHR11228:SF7">
    <property type="entry name" value="PQQA PEPTIDE CYCLASE"/>
    <property type="match status" value="1"/>
</dbReference>
<dbReference type="NCBIfam" id="NF033640">
    <property type="entry name" value="N_Twi_rSAM"/>
    <property type="match status" value="1"/>
</dbReference>